<sequence>MDINKGLNYEENIFLHFFVGSINQCLPLSGFCMKDLKKNQHLFEENKKEIEGYKTVRMAKEILSSGNSNLSDNILLDSEFKEKN</sequence>
<proteinExistence type="predicted"/>
<reference evidence="1 2" key="1">
    <citation type="journal article" date="2014" name="FEMS Microbiol. Lett.">
        <title>Draft genome sequences of three Holospora species (Holospora obtusa, Holospora undulata, and Holospora elegans), endonuclear symbiotic bacteria of the ciliate Paramecium caudatum.</title>
        <authorList>
            <person name="Dohra H."/>
            <person name="Tanaka K."/>
            <person name="Suzuki T."/>
            <person name="Fujishima M."/>
            <person name="Suzuki H."/>
        </authorList>
    </citation>
    <scope>NUCLEOTIDE SEQUENCE [LARGE SCALE GENOMIC DNA]</scope>
    <source>
        <strain evidence="1 2">E1</strain>
    </source>
</reference>
<dbReference type="EMBL" id="BAUP01000146">
    <property type="protein sequence ID" value="GAJ46826.1"/>
    <property type="molecule type" value="Genomic_DNA"/>
</dbReference>
<gene>
    <name evidence="1" type="ORF">HE1_01168</name>
</gene>
<name>A0A023DZ60_9PROT</name>
<accession>A0A023DZ60</accession>
<comment type="caution">
    <text evidence="1">The sequence shown here is derived from an EMBL/GenBank/DDBJ whole genome shotgun (WGS) entry which is preliminary data.</text>
</comment>
<organism evidence="1 2">
    <name type="scientific">Holospora elegans E1</name>
    <dbReference type="NCBI Taxonomy" id="1427503"/>
    <lineage>
        <taxon>Bacteria</taxon>
        <taxon>Pseudomonadati</taxon>
        <taxon>Pseudomonadota</taxon>
        <taxon>Alphaproteobacteria</taxon>
        <taxon>Holosporales</taxon>
        <taxon>Holosporaceae</taxon>
        <taxon>Holospora</taxon>
    </lineage>
</organism>
<keyword evidence="2" id="KW-1185">Reference proteome</keyword>
<evidence type="ECO:0000313" key="1">
    <source>
        <dbReference type="EMBL" id="GAJ46826.1"/>
    </source>
</evidence>
<dbReference type="STRING" id="1427503.HE1_01168"/>
<protein>
    <submittedName>
        <fullName evidence="1">Uncharacterized protein</fullName>
    </submittedName>
</protein>
<dbReference type="RefSeq" id="WP_035545696.1">
    <property type="nucleotide sequence ID" value="NZ_BAUP01000146.1"/>
</dbReference>
<evidence type="ECO:0000313" key="2">
    <source>
        <dbReference type="Proteomes" id="UP000024842"/>
    </source>
</evidence>
<dbReference type="AlphaFoldDB" id="A0A023DZ60"/>
<dbReference type="Proteomes" id="UP000024842">
    <property type="component" value="Unassembled WGS sequence"/>
</dbReference>